<evidence type="ECO:0000313" key="2">
    <source>
        <dbReference type="Proteomes" id="UP000237000"/>
    </source>
</evidence>
<dbReference type="InParanoid" id="A0A2P5FN79"/>
<protein>
    <submittedName>
        <fullName evidence="1">Uncharacterized protein</fullName>
    </submittedName>
</protein>
<dbReference type="EMBL" id="JXTC01000019">
    <property type="protein sequence ID" value="PON99267.1"/>
    <property type="molecule type" value="Genomic_DNA"/>
</dbReference>
<organism evidence="1 2">
    <name type="scientific">Trema orientale</name>
    <name type="common">Charcoal tree</name>
    <name type="synonym">Celtis orientalis</name>
    <dbReference type="NCBI Taxonomy" id="63057"/>
    <lineage>
        <taxon>Eukaryota</taxon>
        <taxon>Viridiplantae</taxon>
        <taxon>Streptophyta</taxon>
        <taxon>Embryophyta</taxon>
        <taxon>Tracheophyta</taxon>
        <taxon>Spermatophyta</taxon>
        <taxon>Magnoliopsida</taxon>
        <taxon>eudicotyledons</taxon>
        <taxon>Gunneridae</taxon>
        <taxon>Pentapetalae</taxon>
        <taxon>rosids</taxon>
        <taxon>fabids</taxon>
        <taxon>Rosales</taxon>
        <taxon>Cannabaceae</taxon>
        <taxon>Trema</taxon>
    </lineage>
</organism>
<accession>A0A2P5FN79</accession>
<proteinExistence type="predicted"/>
<gene>
    <name evidence="1" type="ORF">TorRG33x02_048100</name>
</gene>
<dbReference type="AlphaFoldDB" id="A0A2P5FN79"/>
<dbReference type="Proteomes" id="UP000237000">
    <property type="component" value="Unassembled WGS sequence"/>
</dbReference>
<comment type="caution">
    <text evidence="1">The sequence shown here is derived from an EMBL/GenBank/DDBJ whole genome shotgun (WGS) entry which is preliminary data.</text>
</comment>
<keyword evidence="2" id="KW-1185">Reference proteome</keyword>
<evidence type="ECO:0000313" key="1">
    <source>
        <dbReference type="EMBL" id="PON99267.1"/>
    </source>
</evidence>
<sequence>MTASGITQPRMVQIPCVHVLVKCPCGHHIARPWEQGNARVPSTRGATYMASMWGFSRAVIVQGCHLRGCRAGLPAAAHAGGMHKSQHVLPRTVFESKNSVT</sequence>
<name>A0A2P5FN79_TREOI</name>
<reference evidence="2" key="1">
    <citation type="submission" date="2016-06" db="EMBL/GenBank/DDBJ databases">
        <title>Parallel loss of symbiosis genes in relatives of nitrogen-fixing non-legume Parasponia.</title>
        <authorList>
            <person name="Van Velzen R."/>
            <person name="Holmer R."/>
            <person name="Bu F."/>
            <person name="Rutten L."/>
            <person name="Van Zeijl A."/>
            <person name="Liu W."/>
            <person name="Santuari L."/>
            <person name="Cao Q."/>
            <person name="Sharma T."/>
            <person name="Shen D."/>
            <person name="Roswanjaya Y."/>
            <person name="Wardhani T."/>
            <person name="Kalhor M.S."/>
            <person name="Jansen J."/>
            <person name="Van den Hoogen J."/>
            <person name="Gungor B."/>
            <person name="Hartog M."/>
            <person name="Hontelez J."/>
            <person name="Verver J."/>
            <person name="Yang W.-C."/>
            <person name="Schijlen E."/>
            <person name="Repin R."/>
            <person name="Schilthuizen M."/>
            <person name="Schranz E."/>
            <person name="Heidstra R."/>
            <person name="Miyata K."/>
            <person name="Fedorova E."/>
            <person name="Kohlen W."/>
            <person name="Bisseling T."/>
            <person name="Smit S."/>
            <person name="Geurts R."/>
        </authorList>
    </citation>
    <scope>NUCLEOTIDE SEQUENCE [LARGE SCALE GENOMIC DNA]</scope>
    <source>
        <strain evidence="2">cv. RG33-2</strain>
    </source>
</reference>